<dbReference type="CDD" id="cd00540">
    <property type="entry name" value="AAG"/>
    <property type="match status" value="1"/>
</dbReference>
<keyword evidence="3 5" id="KW-0378">Hydrolase</keyword>
<dbReference type="Pfam" id="PF02245">
    <property type="entry name" value="Pur_DNA_glyco"/>
    <property type="match status" value="1"/>
</dbReference>
<reference evidence="6 7" key="1">
    <citation type="submission" date="2017-09" db="EMBL/GenBank/DDBJ databases">
        <title>Bacterial strain isolated from the female urinary microbiota.</title>
        <authorList>
            <person name="Thomas-White K."/>
            <person name="Kumar N."/>
            <person name="Forster S."/>
            <person name="Putonti C."/>
            <person name="Lawley T."/>
            <person name="Wolfe A.J."/>
        </authorList>
    </citation>
    <scope>NUCLEOTIDE SEQUENCE [LARGE SCALE GENOMIC DNA]</scope>
    <source>
        <strain evidence="6 7">UMB0683</strain>
    </source>
</reference>
<evidence type="ECO:0000256" key="2">
    <source>
        <dbReference type="ARBA" id="ARBA00022763"/>
    </source>
</evidence>
<dbReference type="PANTHER" id="PTHR10429:SF0">
    <property type="entry name" value="DNA-3-METHYLADENINE GLYCOSYLASE"/>
    <property type="match status" value="1"/>
</dbReference>
<gene>
    <name evidence="6" type="ORF">CK797_02535</name>
</gene>
<dbReference type="EMBL" id="PNFV01000002">
    <property type="protein sequence ID" value="PMB83140.1"/>
    <property type="molecule type" value="Genomic_DNA"/>
</dbReference>
<evidence type="ECO:0000256" key="4">
    <source>
        <dbReference type="ARBA" id="ARBA00023204"/>
    </source>
</evidence>
<evidence type="ECO:0000256" key="1">
    <source>
        <dbReference type="ARBA" id="ARBA00009232"/>
    </source>
</evidence>
<evidence type="ECO:0000313" key="6">
    <source>
        <dbReference type="EMBL" id="PMB83140.1"/>
    </source>
</evidence>
<proteinExistence type="inferred from homology"/>
<keyword evidence="4 5" id="KW-0234">DNA repair</keyword>
<dbReference type="PANTHER" id="PTHR10429">
    <property type="entry name" value="DNA-3-METHYLADENINE GLYCOSYLASE"/>
    <property type="match status" value="1"/>
</dbReference>
<dbReference type="NCBIfam" id="TIGR00567">
    <property type="entry name" value="3mg"/>
    <property type="match status" value="1"/>
</dbReference>
<organism evidence="6 7">
    <name type="scientific">Limosilactobacillus pontis</name>
    <dbReference type="NCBI Taxonomy" id="35787"/>
    <lineage>
        <taxon>Bacteria</taxon>
        <taxon>Bacillati</taxon>
        <taxon>Bacillota</taxon>
        <taxon>Bacilli</taxon>
        <taxon>Lactobacillales</taxon>
        <taxon>Lactobacillaceae</taxon>
        <taxon>Limosilactobacillus</taxon>
    </lineage>
</organism>
<evidence type="ECO:0000256" key="3">
    <source>
        <dbReference type="ARBA" id="ARBA00022801"/>
    </source>
</evidence>
<dbReference type="SUPFAM" id="SSF50486">
    <property type="entry name" value="FMT C-terminal domain-like"/>
    <property type="match status" value="1"/>
</dbReference>
<dbReference type="FunFam" id="3.10.300.10:FF:000001">
    <property type="entry name" value="Putative 3-methyladenine DNA glycosylase"/>
    <property type="match status" value="1"/>
</dbReference>
<comment type="caution">
    <text evidence="6">The sequence shown here is derived from an EMBL/GenBank/DDBJ whole genome shotgun (WGS) entry which is preliminary data.</text>
</comment>
<dbReference type="GO" id="GO:0003677">
    <property type="term" value="F:DNA binding"/>
    <property type="evidence" value="ECO:0007669"/>
    <property type="project" value="InterPro"/>
</dbReference>
<dbReference type="InterPro" id="IPR036995">
    <property type="entry name" value="MPG_sf"/>
</dbReference>
<dbReference type="AlphaFoldDB" id="A0A2J6NP94"/>
<dbReference type="Proteomes" id="UP000239920">
    <property type="component" value="Unassembled WGS sequence"/>
</dbReference>
<evidence type="ECO:0000256" key="5">
    <source>
        <dbReference type="HAMAP-Rule" id="MF_00527"/>
    </source>
</evidence>
<dbReference type="InterPro" id="IPR011034">
    <property type="entry name" value="Formyl_transferase-like_C_sf"/>
</dbReference>
<dbReference type="GO" id="GO:0003905">
    <property type="term" value="F:alkylbase DNA N-glycosylase activity"/>
    <property type="evidence" value="ECO:0007669"/>
    <property type="project" value="InterPro"/>
</dbReference>
<dbReference type="Gene3D" id="3.10.300.10">
    <property type="entry name" value="Methylpurine-DNA glycosylase (MPG)"/>
    <property type="match status" value="1"/>
</dbReference>
<accession>A0A2J6NP94</accession>
<protein>
    <recommendedName>
        <fullName evidence="5">Putative 3-methyladenine DNA glycosylase</fullName>
        <ecNumber evidence="5">3.2.2.-</ecNumber>
    </recommendedName>
</protein>
<name>A0A2J6NP94_9LACO</name>
<dbReference type="HAMAP" id="MF_00527">
    <property type="entry name" value="3MGH"/>
    <property type="match status" value="1"/>
</dbReference>
<sequence length="210" mass="23327">MLSAYQQFFTDRPTVEIARDLLGKLVRYDGPDGMTSGYIVETEAYLGENDSASHAFNGRRTGYSESLYGQPGDIYLYQIRGHYCFDIVVQDQDEPQGILLRAIEPATGVGLMTAHRKMTGVNITNGPGKLVQALGIHSRVLDGQPMESSPLKVELDRFKIPREIITTARIGVNMEGKDGAKPQRFIVAGNPYVSGMCKREMDLNKHGWKD</sequence>
<dbReference type="EC" id="3.2.2.-" evidence="5"/>
<evidence type="ECO:0000313" key="7">
    <source>
        <dbReference type="Proteomes" id="UP000239920"/>
    </source>
</evidence>
<dbReference type="InterPro" id="IPR003180">
    <property type="entry name" value="MPG"/>
</dbReference>
<dbReference type="GO" id="GO:0006284">
    <property type="term" value="P:base-excision repair"/>
    <property type="evidence" value="ECO:0007669"/>
    <property type="project" value="InterPro"/>
</dbReference>
<keyword evidence="2 5" id="KW-0227">DNA damage</keyword>
<dbReference type="OrthoDB" id="9794313at2"/>
<comment type="similarity">
    <text evidence="1 5">Belongs to the DNA glycosylase MPG family.</text>
</comment>
<dbReference type="RefSeq" id="WP_104688241.1">
    <property type="nucleotide sequence ID" value="NZ_PNFV01000002.1"/>
</dbReference>